<feature type="domain" description="HTH lacI-type" evidence="4">
    <location>
        <begin position="4"/>
        <end position="53"/>
    </location>
</feature>
<proteinExistence type="predicted"/>
<dbReference type="Proteomes" id="UP000245981">
    <property type="component" value="Unassembled WGS sequence"/>
</dbReference>
<dbReference type="SMART" id="SM00354">
    <property type="entry name" value="HTH_LACI"/>
    <property type="match status" value="1"/>
</dbReference>
<dbReference type="Gene3D" id="1.10.260.40">
    <property type="entry name" value="lambda repressor-like DNA-binding domains"/>
    <property type="match status" value="1"/>
</dbReference>
<evidence type="ECO:0000313" key="5">
    <source>
        <dbReference type="EMBL" id="PWL00430.1"/>
    </source>
</evidence>
<dbReference type="InterPro" id="IPR010982">
    <property type="entry name" value="Lambda_DNA-bd_dom_sf"/>
</dbReference>
<dbReference type="PANTHER" id="PTHR30146">
    <property type="entry name" value="LACI-RELATED TRANSCRIPTIONAL REPRESSOR"/>
    <property type="match status" value="1"/>
</dbReference>
<dbReference type="Pfam" id="PF13407">
    <property type="entry name" value="Peripla_BP_4"/>
    <property type="match status" value="1"/>
</dbReference>
<dbReference type="PANTHER" id="PTHR30146:SF152">
    <property type="entry name" value="TRANSCRIPTIONAL REGULATORY PROTEIN"/>
    <property type="match status" value="1"/>
</dbReference>
<organism evidence="5 6">
    <name type="scientific">Pantoea allii</name>
    <dbReference type="NCBI Taxonomy" id="574096"/>
    <lineage>
        <taxon>Bacteria</taxon>
        <taxon>Pseudomonadati</taxon>
        <taxon>Pseudomonadota</taxon>
        <taxon>Gammaproteobacteria</taxon>
        <taxon>Enterobacterales</taxon>
        <taxon>Erwiniaceae</taxon>
        <taxon>Pantoea</taxon>
    </lineage>
</organism>
<dbReference type="InterPro" id="IPR025997">
    <property type="entry name" value="SBP_2_dom"/>
</dbReference>
<dbReference type="InterPro" id="IPR000843">
    <property type="entry name" value="HTH_LacI"/>
</dbReference>
<dbReference type="Pfam" id="PF00356">
    <property type="entry name" value="LacI"/>
    <property type="match status" value="1"/>
</dbReference>
<accession>A0A2V2BMB4</accession>
<keyword evidence="2" id="KW-0238">DNA-binding</keyword>
<gene>
    <name evidence="5" type="ORF">C7431_101236</name>
</gene>
<dbReference type="Gene3D" id="3.40.50.2300">
    <property type="match status" value="2"/>
</dbReference>
<dbReference type="CDD" id="cd01392">
    <property type="entry name" value="HTH_LacI"/>
    <property type="match status" value="1"/>
</dbReference>
<dbReference type="GO" id="GO:0000976">
    <property type="term" value="F:transcription cis-regulatory region binding"/>
    <property type="evidence" value="ECO:0007669"/>
    <property type="project" value="TreeGrafter"/>
</dbReference>
<dbReference type="GO" id="GO:0055085">
    <property type="term" value="P:transmembrane transport"/>
    <property type="evidence" value="ECO:0007669"/>
    <property type="project" value="UniProtKB-ARBA"/>
</dbReference>
<sequence>MKKISMSAVARAAGVGVATVDRVLNNRASVRQETRDRVLRAADALGYREDLRKVMTHEATAVKSAVRIGFILLPNDYSFYQVLSDEISRCAQGKLTTEPAFLWADIHDIEKVVSSLESLAKRVDIIGVVALDHPLIRHTIKQLSASGVQIFTLFSDLSPCCQAGYIGLDNLKAGRTAGWFTERMAEKDSVIGVLLGDHRFNCQESCEISFRSYLRENRKDVVVLEPLQTLESINGGYSAASQLLKNNPMITMIYAPCGGIEGVIKAIVESKRQDIKMLCHGPFIGDEMALIEAHVEIILRHRIDAVAEKIVSLFISRHQETDRNPVYVTLPFDLITPENI</sequence>
<keyword evidence="1" id="KW-0805">Transcription regulation</keyword>
<dbReference type="GO" id="GO:0003700">
    <property type="term" value="F:DNA-binding transcription factor activity"/>
    <property type="evidence" value="ECO:0007669"/>
    <property type="project" value="TreeGrafter"/>
</dbReference>
<dbReference type="SUPFAM" id="SSF53822">
    <property type="entry name" value="Periplasmic binding protein-like I"/>
    <property type="match status" value="1"/>
</dbReference>
<reference evidence="5 6" key="1">
    <citation type="submission" date="2018-05" db="EMBL/GenBank/DDBJ databases">
        <title>Genomic Encyclopedia of Type Strains, Phase IV (KMG-V): Genome sequencing to study the core and pangenomes of soil and plant-associated prokaryotes.</title>
        <authorList>
            <person name="Whitman W."/>
        </authorList>
    </citation>
    <scope>NUCLEOTIDE SEQUENCE [LARGE SCALE GENOMIC DNA]</scope>
    <source>
        <strain evidence="5 6">PNA 200-10</strain>
    </source>
</reference>
<name>A0A2V2BMB4_9GAMM</name>
<evidence type="ECO:0000259" key="4">
    <source>
        <dbReference type="PROSITE" id="PS50932"/>
    </source>
</evidence>
<dbReference type="SUPFAM" id="SSF47413">
    <property type="entry name" value="lambda repressor-like DNA-binding domains"/>
    <property type="match status" value="1"/>
</dbReference>
<dbReference type="STRING" id="574096.HA38_00710"/>
<evidence type="ECO:0000256" key="1">
    <source>
        <dbReference type="ARBA" id="ARBA00023015"/>
    </source>
</evidence>
<dbReference type="InterPro" id="IPR028082">
    <property type="entry name" value="Peripla_BP_I"/>
</dbReference>
<evidence type="ECO:0000313" key="6">
    <source>
        <dbReference type="Proteomes" id="UP000245981"/>
    </source>
</evidence>
<evidence type="ECO:0000256" key="3">
    <source>
        <dbReference type="ARBA" id="ARBA00023163"/>
    </source>
</evidence>
<dbReference type="AlphaFoldDB" id="A0A2V2BMB4"/>
<keyword evidence="3" id="KW-0804">Transcription</keyword>
<dbReference type="OrthoDB" id="5756154at2"/>
<protein>
    <submittedName>
        <fullName evidence="5">LacI family transcriptional regulator</fullName>
    </submittedName>
</protein>
<dbReference type="EMBL" id="QGHF01000001">
    <property type="protein sequence ID" value="PWL00430.1"/>
    <property type="molecule type" value="Genomic_DNA"/>
</dbReference>
<dbReference type="RefSeq" id="WP_109716183.1">
    <property type="nucleotide sequence ID" value="NZ_QGHF01000001.1"/>
</dbReference>
<dbReference type="CDD" id="cd06307">
    <property type="entry name" value="PBP1_sugar_binding"/>
    <property type="match status" value="1"/>
</dbReference>
<comment type="caution">
    <text evidence="5">The sequence shown here is derived from an EMBL/GenBank/DDBJ whole genome shotgun (WGS) entry which is preliminary data.</text>
</comment>
<evidence type="ECO:0000256" key="2">
    <source>
        <dbReference type="ARBA" id="ARBA00023125"/>
    </source>
</evidence>
<dbReference type="PROSITE" id="PS50932">
    <property type="entry name" value="HTH_LACI_2"/>
    <property type="match status" value="1"/>
</dbReference>